<evidence type="ECO:0000259" key="6">
    <source>
        <dbReference type="PROSITE" id="PS51898"/>
    </source>
</evidence>
<dbReference type="Pfam" id="PF00589">
    <property type="entry name" value="Phage_integrase"/>
    <property type="match status" value="1"/>
</dbReference>
<dbReference type="InterPro" id="IPR044068">
    <property type="entry name" value="CB"/>
</dbReference>
<dbReference type="GO" id="GO:0003677">
    <property type="term" value="F:DNA binding"/>
    <property type="evidence" value="ECO:0007669"/>
    <property type="project" value="UniProtKB-UniRule"/>
</dbReference>
<dbReference type="CDD" id="cd00397">
    <property type="entry name" value="DNA_BRE_C"/>
    <property type="match status" value="1"/>
</dbReference>
<keyword evidence="9" id="KW-1185">Reference proteome</keyword>
<gene>
    <name evidence="8" type="ORF">MNODULE_24070</name>
</gene>
<dbReference type="PROSITE" id="PS51898">
    <property type="entry name" value="TYR_RECOMBINASE"/>
    <property type="match status" value="1"/>
</dbReference>
<dbReference type="PANTHER" id="PTHR30349:SF41">
    <property type="entry name" value="INTEGRASE_RECOMBINASE PROTEIN MJ0367-RELATED"/>
    <property type="match status" value="1"/>
</dbReference>
<name>A0A7X6DV28_9BACT</name>
<evidence type="ECO:0000256" key="4">
    <source>
        <dbReference type="ARBA" id="ARBA00023172"/>
    </source>
</evidence>
<evidence type="ECO:0000256" key="3">
    <source>
        <dbReference type="ARBA" id="ARBA00023125"/>
    </source>
</evidence>
<dbReference type="RefSeq" id="WP_168063795.1">
    <property type="nucleotide sequence ID" value="NZ_VTOW01000016.1"/>
</dbReference>
<dbReference type="EMBL" id="VTOW01000016">
    <property type="protein sequence ID" value="NKE73830.1"/>
    <property type="molecule type" value="Genomic_DNA"/>
</dbReference>
<keyword evidence="2" id="KW-0229">DNA integration</keyword>
<dbReference type="PROSITE" id="PS51900">
    <property type="entry name" value="CB"/>
    <property type="match status" value="1"/>
</dbReference>
<dbReference type="GO" id="GO:0006310">
    <property type="term" value="P:DNA recombination"/>
    <property type="evidence" value="ECO:0007669"/>
    <property type="project" value="UniProtKB-KW"/>
</dbReference>
<dbReference type="Gene3D" id="1.10.443.10">
    <property type="entry name" value="Intergrase catalytic core"/>
    <property type="match status" value="1"/>
</dbReference>
<evidence type="ECO:0000313" key="9">
    <source>
        <dbReference type="Proteomes" id="UP000534783"/>
    </source>
</evidence>
<dbReference type="SUPFAM" id="SSF56349">
    <property type="entry name" value="DNA breaking-rejoining enzymes"/>
    <property type="match status" value="1"/>
</dbReference>
<protein>
    <submittedName>
        <fullName evidence="8">Tyrosine-type recombinase/integrase</fullName>
    </submittedName>
</protein>
<keyword evidence="3 5" id="KW-0238">DNA-binding</keyword>
<dbReference type="InterPro" id="IPR050090">
    <property type="entry name" value="Tyrosine_recombinase_XerCD"/>
</dbReference>
<dbReference type="GO" id="GO:0015074">
    <property type="term" value="P:DNA integration"/>
    <property type="evidence" value="ECO:0007669"/>
    <property type="project" value="UniProtKB-KW"/>
</dbReference>
<dbReference type="InterPro" id="IPR004107">
    <property type="entry name" value="Integrase_SAM-like_N"/>
</dbReference>
<dbReference type="InterPro" id="IPR011010">
    <property type="entry name" value="DNA_brk_join_enz"/>
</dbReference>
<sequence>MTQVEPIINESVESKASRKHPAQTLIDHLLQKVSRLQLPAKEYFERYMRHKWRMSHKPGTLRSSYTSVMLFLAFYGGSGKKDLKEIERIDLEAFIEHEQDRGIRLSTVRTRLACLIAFLHFLIEQDVLSGAFLKRGIKLKLPDVLPRAINPADVRRLFSVIDDIRDRALFLLLLRTGMRIGEALGLKMTDLDIQDRKIHLFEGEKNSMGRVVYLSDDALFAIKLWLRRRQKSKPFVFYGQGNKGICYSTGRNLFVKYLKRAGLEQKGYTVHCLRHTFASELLNAGMRLECLQQLLGHQDIEVTRRYARLTDKTREQEYFRAMALIEKGGIDGDY</sequence>
<accession>A0A7X6DV28</accession>
<proteinExistence type="inferred from homology"/>
<dbReference type="Pfam" id="PF02899">
    <property type="entry name" value="Phage_int_SAM_1"/>
    <property type="match status" value="1"/>
</dbReference>
<organism evidence="8 9">
    <name type="scientific">Candidatus Manganitrophus noduliformans</name>
    <dbReference type="NCBI Taxonomy" id="2606439"/>
    <lineage>
        <taxon>Bacteria</taxon>
        <taxon>Pseudomonadati</taxon>
        <taxon>Nitrospirota</taxon>
        <taxon>Nitrospiria</taxon>
        <taxon>Candidatus Troglogloeales</taxon>
        <taxon>Candidatus Manganitrophaceae</taxon>
        <taxon>Candidatus Manganitrophus</taxon>
    </lineage>
</organism>
<feature type="domain" description="Tyr recombinase" evidence="6">
    <location>
        <begin position="144"/>
        <end position="319"/>
    </location>
</feature>
<dbReference type="AlphaFoldDB" id="A0A7X6DV28"/>
<reference evidence="8 9" key="1">
    <citation type="journal article" date="2020" name="Nature">
        <title>Bacterial chemolithoautotrophy via manganese oxidation.</title>
        <authorList>
            <person name="Yu H."/>
            <person name="Leadbetter J.R."/>
        </authorList>
    </citation>
    <scope>NUCLEOTIDE SEQUENCE [LARGE SCALE GENOMIC DNA]</scope>
    <source>
        <strain evidence="8 9">Mn-1</strain>
    </source>
</reference>
<dbReference type="InterPro" id="IPR002104">
    <property type="entry name" value="Integrase_catalytic"/>
</dbReference>
<dbReference type="InterPro" id="IPR010998">
    <property type="entry name" value="Integrase_recombinase_N"/>
</dbReference>
<keyword evidence="4" id="KW-0233">DNA recombination</keyword>
<comment type="similarity">
    <text evidence="1">Belongs to the 'phage' integrase family.</text>
</comment>
<dbReference type="InterPro" id="IPR013762">
    <property type="entry name" value="Integrase-like_cat_sf"/>
</dbReference>
<evidence type="ECO:0000313" key="8">
    <source>
        <dbReference type="EMBL" id="NKE73830.1"/>
    </source>
</evidence>
<evidence type="ECO:0000256" key="5">
    <source>
        <dbReference type="PROSITE-ProRule" id="PRU01248"/>
    </source>
</evidence>
<evidence type="ECO:0000256" key="1">
    <source>
        <dbReference type="ARBA" id="ARBA00008857"/>
    </source>
</evidence>
<comment type="caution">
    <text evidence="8">The sequence shown here is derived from an EMBL/GenBank/DDBJ whole genome shotgun (WGS) entry which is preliminary data.</text>
</comment>
<dbReference type="PANTHER" id="PTHR30349">
    <property type="entry name" value="PHAGE INTEGRASE-RELATED"/>
    <property type="match status" value="1"/>
</dbReference>
<dbReference type="Gene3D" id="1.10.150.130">
    <property type="match status" value="1"/>
</dbReference>
<evidence type="ECO:0000256" key="2">
    <source>
        <dbReference type="ARBA" id="ARBA00022908"/>
    </source>
</evidence>
<feature type="domain" description="Core-binding (CB)" evidence="7">
    <location>
        <begin position="38"/>
        <end position="123"/>
    </location>
</feature>
<evidence type="ECO:0000259" key="7">
    <source>
        <dbReference type="PROSITE" id="PS51900"/>
    </source>
</evidence>
<dbReference type="Proteomes" id="UP000534783">
    <property type="component" value="Unassembled WGS sequence"/>
</dbReference>